<evidence type="ECO:0000313" key="1">
    <source>
        <dbReference type="EMBL" id="GEU74200.1"/>
    </source>
</evidence>
<accession>A0A6L2MKE8</accession>
<proteinExistence type="predicted"/>
<comment type="caution">
    <text evidence="1">The sequence shown here is derived from an EMBL/GenBank/DDBJ whole genome shotgun (WGS) entry which is preliminary data.</text>
</comment>
<sequence>MMKTLLCCSSLNNSKKFVFGPFTPATAISVDGSTTIWIKSCSVSALLRKRLKSKVMEENERMRAILGELSTSATKELNSRIRTRSNKSPDCLVAISTTDVYKSVEVFNHVILTGPLLMIEDNQTQVADHASHVTLGSAMPHATINIGYRGPKLAGVPVEPSDPAKYAPLCYVFIWALFYKERKDVIRQLVVLEDIDIYDRNGKVGRKAGLIDMPSGAYIFRFGCGDGKSGYHNPKCVEPLMYQKICLTASSQYKDAKTLFETIQARFGGNDTTKKTQRTLLKQTYENFNAPSTESFDSIFNRLQKIVSQLAILSENISQEDLNMKFLRSLLAEWNTHVVVVTDIVKGTKSKQNRTKPSTK</sequence>
<organism evidence="1">
    <name type="scientific">Tanacetum cinerariifolium</name>
    <name type="common">Dalmatian daisy</name>
    <name type="synonym">Chrysanthemum cinerariifolium</name>
    <dbReference type="NCBI Taxonomy" id="118510"/>
    <lineage>
        <taxon>Eukaryota</taxon>
        <taxon>Viridiplantae</taxon>
        <taxon>Streptophyta</taxon>
        <taxon>Embryophyta</taxon>
        <taxon>Tracheophyta</taxon>
        <taxon>Spermatophyta</taxon>
        <taxon>Magnoliopsida</taxon>
        <taxon>eudicotyledons</taxon>
        <taxon>Gunneridae</taxon>
        <taxon>Pentapetalae</taxon>
        <taxon>asterids</taxon>
        <taxon>campanulids</taxon>
        <taxon>Asterales</taxon>
        <taxon>Asteraceae</taxon>
        <taxon>Asteroideae</taxon>
        <taxon>Anthemideae</taxon>
        <taxon>Anthemidinae</taxon>
        <taxon>Tanacetum</taxon>
    </lineage>
</organism>
<dbReference type="Pfam" id="PF14223">
    <property type="entry name" value="Retrotran_gag_2"/>
    <property type="match status" value="1"/>
</dbReference>
<reference evidence="1" key="1">
    <citation type="journal article" date="2019" name="Sci. Rep.">
        <title>Draft genome of Tanacetum cinerariifolium, the natural source of mosquito coil.</title>
        <authorList>
            <person name="Yamashiro T."/>
            <person name="Shiraishi A."/>
            <person name="Satake H."/>
            <person name="Nakayama K."/>
        </authorList>
    </citation>
    <scope>NUCLEOTIDE SEQUENCE</scope>
</reference>
<protein>
    <submittedName>
        <fullName evidence="1">Uncharacterized protein</fullName>
    </submittedName>
</protein>
<dbReference type="EMBL" id="BKCJ010006841">
    <property type="protein sequence ID" value="GEU74200.1"/>
    <property type="molecule type" value="Genomic_DNA"/>
</dbReference>
<name>A0A6L2MKE8_TANCI</name>
<dbReference type="AlphaFoldDB" id="A0A6L2MKE8"/>
<gene>
    <name evidence="1" type="ORF">Tci_046178</name>
</gene>